<gene>
    <name evidence="8" type="ORF">PGLA1383_LOCUS20316</name>
</gene>
<dbReference type="Pfam" id="PF00083">
    <property type="entry name" value="Sugar_tr"/>
    <property type="match status" value="1"/>
</dbReference>
<evidence type="ECO:0000256" key="4">
    <source>
        <dbReference type="ARBA" id="ARBA00022989"/>
    </source>
</evidence>
<protein>
    <recommendedName>
        <fullName evidence="7">Major facilitator superfamily (MFS) profile domain-containing protein</fullName>
    </recommendedName>
</protein>
<name>A0A813EN11_POLGL</name>
<dbReference type="PANTHER" id="PTHR23511">
    <property type="entry name" value="SYNAPTIC VESICLE GLYCOPROTEIN 2"/>
    <property type="match status" value="1"/>
</dbReference>
<dbReference type="OrthoDB" id="4139357at2759"/>
<feature type="domain" description="Major facilitator superfamily (MFS) profile" evidence="7">
    <location>
        <begin position="71"/>
        <end position="258"/>
    </location>
</feature>
<dbReference type="Proteomes" id="UP000654075">
    <property type="component" value="Unassembled WGS sequence"/>
</dbReference>
<evidence type="ECO:0000313" key="8">
    <source>
        <dbReference type="EMBL" id="CAE8602056.1"/>
    </source>
</evidence>
<dbReference type="PROSITE" id="PS50850">
    <property type="entry name" value="MFS"/>
    <property type="match status" value="1"/>
</dbReference>
<sequence>MAGVASMKSSASGKSLPAKGGFSGGRLEPAITHGSLGAASSSPRLRGHDRHPTSIQATIEQGGLGKLHGIIVMICGLGFLFDAESVAAGSYLRDMLRCEQNLSVWAQRSVKFGGFLGTLVGAVVFAILADKYGRRPIFLMSSMLLLTSGFTMALSNGFLSLWLLRVLIGTGLAGLPSTYCILAEVLPDHNRGVVLLSTQLFYTAGCIYVNSLAAGLFQSSDSRMFYAWASGPTVIFVIAGWLFLPESPRWLVEEGRSE</sequence>
<dbReference type="Gene3D" id="1.20.1250.20">
    <property type="entry name" value="MFS general substrate transporter like domains"/>
    <property type="match status" value="1"/>
</dbReference>
<keyword evidence="9" id="KW-1185">Reference proteome</keyword>
<evidence type="ECO:0000313" key="9">
    <source>
        <dbReference type="Proteomes" id="UP000654075"/>
    </source>
</evidence>
<feature type="transmembrane region" description="Helical" evidence="6">
    <location>
        <begin position="136"/>
        <end position="155"/>
    </location>
</feature>
<dbReference type="PANTHER" id="PTHR23511:SF34">
    <property type="entry name" value="SYNAPTIC VESICLE GLYCOPROTEIN 2"/>
    <property type="match status" value="1"/>
</dbReference>
<keyword evidence="2" id="KW-0813">Transport</keyword>
<feature type="transmembrane region" description="Helical" evidence="6">
    <location>
        <begin position="194"/>
        <end position="213"/>
    </location>
</feature>
<evidence type="ECO:0000256" key="1">
    <source>
        <dbReference type="ARBA" id="ARBA00004141"/>
    </source>
</evidence>
<feature type="transmembrane region" description="Helical" evidence="6">
    <location>
        <begin position="225"/>
        <end position="244"/>
    </location>
</feature>
<keyword evidence="3 6" id="KW-0812">Transmembrane</keyword>
<reference evidence="8" key="1">
    <citation type="submission" date="2021-02" db="EMBL/GenBank/DDBJ databases">
        <authorList>
            <person name="Dougan E. K."/>
            <person name="Rhodes N."/>
            <person name="Thang M."/>
            <person name="Chan C."/>
        </authorList>
    </citation>
    <scope>NUCLEOTIDE SEQUENCE</scope>
</reference>
<accession>A0A813EN11</accession>
<feature type="non-terminal residue" evidence="8">
    <location>
        <position position="1"/>
    </location>
</feature>
<dbReference type="GO" id="GO:0016020">
    <property type="term" value="C:membrane"/>
    <property type="evidence" value="ECO:0007669"/>
    <property type="project" value="UniProtKB-SubCell"/>
</dbReference>
<feature type="transmembrane region" description="Helical" evidence="6">
    <location>
        <begin position="70"/>
        <end position="92"/>
    </location>
</feature>
<feature type="transmembrane region" description="Helical" evidence="6">
    <location>
        <begin position="161"/>
        <end position="182"/>
    </location>
</feature>
<dbReference type="AlphaFoldDB" id="A0A813EN11"/>
<dbReference type="SUPFAM" id="SSF103473">
    <property type="entry name" value="MFS general substrate transporter"/>
    <property type="match status" value="1"/>
</dbReference>
<proteinExistence type="predicted"/>
<dbReference type="InterPro" id="IPR020846">
    <property type="entry name" value="MFS_dom"/>
</dbReference>
<keyword evidence="5 6" id="KW-0472">Membrane</keyword>
<dbReference type="EMBL" id="CAJNNV010013799">
    <property type="protein sequence ID" value="CAE8602056.1"/>
    <property type="molecule type" value="Genomic_DNA"/>
</dbReference>
<evidence type="ECO:0000256" key="3">
    <source>
        <dbReference type="ARBA" id="ARBA00022692"/>
    </source>
</evidence>
<dbReference type="InterPro" id="IPR036259">
    <property type="entry name" value="MFS_trans_sf"/>
</dbReference>
<evidence type="ECO:0000256" key="6">
    <source>
        <dbReference type="SAM" id="Phobius"/>
    </source>
</evidence>
<dbReference type="GO" id="GO:0022857">
    <property type="term" value="F:transmembrane transporter activity"/>
    <property type="evidence" value="ECO:0007669"/>
    <property type="project" value="InterPro"/>
</dbReference>
<organism evidence="8 9">
    <name type="scientific">Polarella glacialis</name>
    <name type="common">Dinoflagellate</name>
    <dbReference type="NCBI Taxonomy" id="89957"/>
    <lineage>
        <taxon>Eukaryota</taxon>
        <taxon>Sar</taxon>
        <taxon>Alveolata</taxon>
        <taxon>Dinophyceae</taxon>
        <taxon>Suessiales</taxon>
        <taxon>Suessiaceae</taxon>
        <taxon>Polarella</taxon>
    </lineage>
</organism>
<comment type="subcellular location">
    <subcellularLocation>
        <location evidence="1">Membrane</location>
        <topology evidence="1">Multi-pass membrane protein</topology>
    </subcellularLocation>
</comment>
<evidence type="ECO:0000259" key="7">
    <source>
        <dbReference type="PROSITE" id="PS50850"/>
    </source>
</evidence>
<dbReference type="InterPro" id="IPR005828">
    <property type="entry name" value="MFS_sugar_transport-like"/>
</dbReference>
<evidence type="ECO:0000256" key="2">
    <source>
        <dbReference type="ARBA" id="ARBA00022448"/>
    </source>
</evidence>
<comment type="caution">
    <text evidence="8">The sequence shown here is derived from an EMBL/GenBank/DDBJ whole genome shotgun (WGS) entry which is preliminary data.</text>
</comment>
<evidence type="ECO:0000256" key="5">
    <source>
        <dbReference type="ARBA" id="ARBA00023136"/>
    </source>
</evidence>
<keyword evidence="4 6" id="KW-1133">Transmembrane helix</keyword>
<feature type="transmembrane region" description="Helical" evidence="6">
    <location>
        <begin position="112"/>
        <end position="129"/>
    </location>
</feature>